<dbReference type="AlphaFoldDB" id="A0AAN9AB58"/>
<proteinExistence type="predicted"/>
<evidence type="ECO:0000313" key="1">
    <source>
        <dbReference type="EMBL" id="KAK7078805.1"/>
    </source>
</evidence>
<keyword evidence="2" id="KW-1185">Reference proteome</keyword>
<sequence>MKDAALAHVAIFSCGFEGCGITAAGIGYIDEFGTATAVSDNIADATGFVAALDFLTVYAESTD</sequence>
<name>A0AAN9AB58_HALRR</name>
<dbReference type="Proteomes" id="UP001381693">
    <property type="component" value="Unassembled WGS sequence"/>
</dbReference>
<organism evidence="1 2">
    <name type="scientific">Halocaridina rubra</name>
    <name type="common">Hawaiian red shrimp</name>
    <dbReference type="NCBI Taxonomy" id="373956"/>
    <lineage>
        <taxon>Eukaryota</taxon>
        <taxon>Metazoa</taxon>
        <taxon>Ecdysozoa</taxon>
        <taxon>Arthropoda</taxon>
        <taxon>Crustacea</taxon>
        <taxon>Multicrustacea</taxon>
        <taxon>Malacostraca</taxon>
        <taxon>Eumalacostraca</taxon>
        <taxon>Eucarida</taxon>
        <taxon>Decapoda</taxon>
        <taxon>Pleocyemata</taxon>
        <taxon>Caridea</taxon>
        <taxon>Atyoidea</taxon>
        <taxon>Atyidae</taxon>
        <taxon>Halocaridina</taxon>
    </lineage>
</organism>
<comment type="caution">
    <text evidence="1">The sequence shown here is derived from an EMBL/GenBank/DDBJ whole genome shotgun (WGS) entry which is preliminary data.</text>
</comment>
<evidence type="ECO:0000313" key="2">
    <source>
        <dbReference type="Proteomes" id="UP001381693"/>
    </source>
</evidence>
<dbReference type="EMBL" id="JAXCGZ010007659">
    <property type="protein sequence ID" value="KAK7078805.1"/>
    <property type="molecule type" value="Genomic_DNA"/>
</dbReference>
<protein>
    <submittedName>
        <fullName evidence="1">Uncharacterized protein</fullName>
    </submittedName>
</protein>
<accession>A0AAN9AB58</accession>
<feature type="non-terminal residue" evidence="1">
    <location>
        <position position="63"/>
    </location>
</feature>
<reference evidence="1 2" key="1">
    <citation type="submission" date="2023-11" db="EMBL/GenBank/DDBJ databases">
        <title>Halocaridina rubra genome assembly.</title>
        <authorList>
            <person name="Smith C."/>
        </authorList>
    </citation>
    <scope>NUCLEOTIDE SEQUENCE [LARGE SCALE GENOMIC DNA]</scope>
    <source>
        <strain evidence="1">EP-1</strain>
        <tissue evidence="1">Whole</tissue>
    </source>
</reference>
<gene>
    <name evidence="1" type="ORF">SK128_013434</name>
</gene>